<reference evidence="12" key="1">
    <citation type="journal article" date="2019" name="Int. J. Syst. Evol. Microbiol.">
        <title>The Global Catalogue of Microorganisms (GCM) 10K type strain sequencing project: providing services to taxonomists for standard genome sequencing and annotation.</title>
        <authorList>
            <consortium name="The Broad Institute Genomics Platform"/>
            <consortium name="The Broad Institute Genome Sequencing Center for Infectious Disease"/>
            <person name="Wu L."/>
            <person name="Ma J."/>
        </authorList>
    </citation>
    <scope>NUCLEOTIDE SEQUENCE [LARGE SCALE GENOMIC DNA]</scope>
    <source>
        <strain evidence="12">CGMCC 1.12922</strain>
    </source>
</reference>
<evidence type="ECO:0000256" key="5">
    <source>
        <dbReference type="ARBA" id="ARBA00022692"/>
    </source>
</evidence>
<dbReference type="EMBL" id="BMGI01000005">
    <property type="protein sequence ID" value="GGD44056.1"/>
    <property type="molecule type" value="Genomic_DNA"/>
</dbReference>
<evidence type="ECO:0000256" key="1">
    <source>
        <dbReference type="ARBA" id="ARBA00004429"/>
    </source>
</evidence>
<evidence type="ECO:0000256" key="7">
    <source>
        <dbReference type="ARBA" id="ARBA00023065"/>
    </source>
</evidence>
<evidence type="ECO:0000256" key="4">
    <source>
        <dbReference type="ARBA" id="ARBA00022475"/>
    </source>
</evidence>
<keyword evidence="8 10" id="KW-0472">Membrane</keyword>
<comment type="caution">
    <text evidence="11">The sequence shown here is derived from an EMBL/GenBank/DDBJ whole genome shotgun (WGS) entry which is preliminary data.</text>
</comment>
<keyword evidence="4" id="KW-1003">Cell membrane</keyword>
<proteinExistence type="predicted"/>
<keyword evidence="7" id="KW-0406">Ion transport</keyword>
<organism evidence="11 12">
    <name type="scientific">Sinisalibacter lacisalsi</name>
    <dbReference type="NCBI Taxonomy" id="1526570"/>
    <lineage>
        <taxon>Bacteria</taxon>
        <taxon>Pseudomonadati</taxon>
        <taxon>Pseudomonadota</taxon>
        <taxon>Alphaproteobacteria</taxon>
        <taxon>Rhodobacterales</taxon>
        <taxon>Roseobacteraceae</taxon>
        <taxon>Sinisalibacter</taxon>
    </lineage>
</organism>
<feature type="transmembrane region" description="Helical" evidence="10">
    <location>
        <begin position="93"/>
        <end position="112"/>
    </location>
</feature>
<sequence length="448" mass="47120">MTRATPFRDQIRAHLTLGLPLIGSHLAQMAIGTTDMVMLGWYDVEALAGLVLATTLYMVVFLFGSGFAFAVMPLVAAAAEADDEVRIRRVTRMGLWISTGFALAVMPLLWFSAPLLQLLGQNPVLAEGAQDYLRIMGWGIIPALAVMVLKSYLSALERTRVQLIVTVAAAVANIGFNHAFIFGNWGAPELGIKGAAIASLGVQVISVAALVLYAVRRFPTHDLFARLWRPDREALGEVTAMGSHVGLTVLAEVGMFSAAGLLVGLLGTVPLAAHGIVLQITSLAFMVPLGLSNAATVRAGRAFGRRDGPALRQGAAAALTLGVGWAGLAVIAFVALPEVLIGLYIEPGEPLRAEILATGRGLLLIAALFQLADSTQVIAVSLLRGMQDTRVPMLIAAASYWLVGMTSGWFLGFVIGLGAAGVWLGLLAGLGTAAVLLSARFWRHAAAL</sequence>
<protein>
    <recommendedName>
        <fullName evidence="9">Multidrug-efflux transporter</fullName>
    </recommendedName>
</protein>
<evidence type="ECO:0000313" key="12">
    <source>
        <dbReference type="Proteomes" id="UP000617355"/>
    </source>
</evidence>
<feature type="transmembrane region" description="Helical" evidence="10">
    <location>
        <begin position="421"/>
        <end position="442"/>
    </location>
</feature>
<evidence type="ECO:0000256" key="2">
    <source>
        <dbReference type="ARBA" id="ARBA00022448"/>
    </source>
</evidence>
<feature type="transmembrane region" description="Helical" evidence="10">
    <location>
        <begin position="315"/>
        <end position="335"/>
    </location>
</feature>
<keyword evidence="2" id="KW-0813">Transport</keyword>
<comment type="subcellular location">
    <subcellularLocation>
        <location evidence="1">Cell inner membrane</location>
        <topology evidence="1">Multi-pass membrane protein</topology>
    </subcellularLocation>
</comment>
<feature type="transmembrane region" description="Helical" evidence="10">
    <location>
        <begin position="132"/>
        <end position="149"/>
    </location>
</feature>
<dbReference type="Proteomes" id="UP000617355">
    <property type="component" value="Unassembled WGS sequence"/>
</dbReference>
<dbReference type="InterPro" id="IPR048279">
    <property type="entry name" value="MdtK-like"/>
</dbReference>
<evidence type="ECO:0000256" key="8">
    <source>
        <dbReference type="ARBA" id="ARBA00023136"/>
    </source>
</evidence>
<keyword evidence="3" id="KW-0050">Antiport</keyword>
<dbReference type="NCBIfam" id="TIGR00797">
    <property type="entry name" value="matE"/>
    <property type="match status" value="1"/>
</dbReference>
<keyword evidence="12" id="KW-1185">Reference proteome</keyword>
<evidence type="ECO:0000256" key="3">
    <source>
        <dbReference type="ARBA" id="ARBA00022449"/>
    </source>
</evidence>
<feature type="transmembrane region" description="Helical" evidence="10">
    <location>
        <begin position="393"/>
        <end position="415"/>
    </location>
</feature>
<feature type="transmembrane region" description="Helical" evidence="10">
    <location>
        <begin position="161"/>
        <end position="182"/>
    </location>
</feature>
<evidence type="ECO:0000256" key="10">
    <source>
        <dbReference type="SAM" id="Phobius"/>
    </source>
</evidence>
<feature type="transmembrane region" description="Helical" evidence="10">
    <location>
        <begin position="355"/>
        <end position="372"/>
    </location>
</feature>
<dbReference type="PIRSF" id="PIRSF006603">
    <property type="entry name" value="DinF"/>
    <property type="match status" value="1"/>
</dbReference>
<feature type="transmembrane region" description="Helical" evidence="10">
    <location>
        <begin position="271"/>
        <end position="294"/>
    </location>
</feature>
<dbReference type="PANTHER" id="PTHR43298">
    <property type="entry name" value="MULTIDRUG RESISTANCE PROTEIN NORM-RELATED"/>
    <property type="match status" value="1"/>
</dbReference>
<keyword evidence="6 10" id="KW-1133">Transmembrane helix</keyword>
<dbReference type="Pfam" id="PF01554">
    <property type="entry name" value="MatE"/>
    <property type="match status" value="2"/>
</dbReference>
<dbReference type="InterPro" id="IPR002528">
    <property type="entry name" value="MATE_fam"/>
</dbReference>
<feature type="transmembrane region" description="Helical" evidence="10">
    <location>
        <begin position="194"/>
        <end position="215"/>
    </location>
</feature>
<dbReference type="CDD" id="cd13131">
    <property type="entry name" value="MATE_NorM_like"/>
    <property type="match status" value="1"/>
</dbReference>
<dbReference type="RefSeq" id="WP_188529223.1">
    <property type="nucleotide sequence ID" value="NZ_BMGI01000005.1"/>
</dbReference>
<feature type="transmembrane region" description="Helical" evidence="10">
    <location>
        <begin position="235"/>
        <end position="265"/>
    </location>
</feature>
<feature type="transmembrane region" description="Helical" evidence="10">
    <location>
        <begin position="56"/>
        <end position="81"/>
    </location>
</feature>
<gene>
    <name evidence="11" type="ORF">GCM10011358_29770</name>
</gene>
<evidence type="ECO:0000256" key="9">
    <source>
        <dbReference type="ARBA" id="ARBA00031636"/>
    </source>
</evidence>
<keyword evidence="5 10" id="KW-0812">Transmembrane</keyword>
<dbReference type="PANTHER" id="PTHR43298:SF2">
    <property type="entry name" value="FMN_FAD EXPORTER YEEO-RELATED"/>
    <property type="match status" value="1"/>
</dbReference>
<dbReference type="InterPro" id="IPR050222">
    <property type="entry name" value="MATE_MdtK"/>
</dbReference>
<evidence type="ECO:0000256" key="6">
    <source>
        <dbReference type="ARBA" id="ARBA00022989"/>
    </source>
</evidence>
<accession>A0ABQ1QSK6</accession>
<evidence type="ECO:0000313" key="11">
    <source>
        <dbReference type="EMBL" id="GGD44056.1"/>
    </source>
</evidence>
<name>A0ABQ1QSK6_9RHOB</name>